<dbReference type="CDD" id="cd09154">
    <property type="entry name" value="PLDc_SMU_988_like_1"/>
    <property type="match status" value="1"/>
</dbReference>
<dbReference type="InterPro" id="IPR027379">
    <property type="entry name" value="CLS_N"/>
</dbReference>
<proteinExistence type="predicted"/>
<dbReference type="PROSITE" id="PS50035">
    <property type="entry name" value="PLD"/>
    <property type="match status" value="2"/>
</dbReference>
<evidence type="ECO:0000256" key="12">
    <source>
        <dbReference type="NCBIfam" id="TIGR04265"/>
    </source>
</evidence>
<protein>
    <recommendedName>
        <fullName evidence="12">Cardiolipin synthase</fullName>
        <ecNumber evidence="12">2.7.8.-</ecNumber>
    </recommendedName>
</protein>
<dbReference type="GO" id="GO:0005886">
    <property type="term" value="C:plasma membrane"/>
    <property type="evidence" value="ECO:0007669"/>
    <property type="project" value="UniProtKB-SubCell"/>
</dbReference>
<evidence type="ECO:0000256" key="2">
    <source>
        <dbReference type="ARBA" id="ARBA00022475"/>
    </source>
</evidence>
<gene>
    <name evidence="15" type="primary">cls</name>
    <name evidence="15" type="ORF">NE579_10535</name>
</gene>
<feature type="domain" description="PLD phosphodiesterase" evidence="14">
    <location>
        <begin position="244"/>
        <end position="271"/>
    </location>
</feature>
<reference evidence="15" key="1">
    <citation type="submission" date="2022-06" db="EMBL/GenBank/DDBJ databases">
        <title>Isolation of gut microbiota from human fecal samples.</title>
        <authorList>
            <person name="Pamer E.G."/>
            <person name="Barat B."/>
            <person name="Waligurski E."/>
            <person name="Medina S."/>
            <person name="Paddock L."/>
            <person name="Mostad J."/>
        </authorList>
    </citation>
    <scope>NUCLEOTIDE SEQUENCE</scope>
    <source>
        <strain evidence="15">DFI.9.91</strain>
    </source>
</reference>
<evidence type="ECO:0000256" key="9">
    <source>
        <dbReference type="ARBA" id="ARBA00023136"/>
    </source>
</evidence>
<keyword evidence="9 13" id="KW-0472">Membrane</keyword>
<evidence type="ECO:0000256" key="4">
    <source>
        <dbReference type="ARBA" id="ARBA00022679"/>
    </source>
</evidence>
<keyword evidence="6" id="KW-0677">Repeat</keyword>
<dbReference type="EMBL" id="JANFYS010000021">
    <property type="protein sequence ID" value="MCQ4770897.1"/>
    <property type="molecule type" value="Genomic_DNA"/>
</dbReference>
<dbReference type="GO" id="GO:0032049">
    <property type="term" value="P:cardiolipin biosynthetic process"/>
    <property type="evidence" value="ECO:0007669"/>
    <property type="project" value="UniProtKB-UniRule"/>
</dbReference>
<evidence type="ECO:0000256" key="6">
    <source>
        <dbReference type="ARBA" id="ARBA00022737"/>
    </source>
</evidence>
<keyword evidence="11" id="KW-1208">Phospholipid metabolism</keyword>
<feature type="domain" description="PLD phosphodiesterase" evidence="14">
    <location>
        <begin position="426"/>
        <end position="453"/>
    </location>
</feature>
<keyword evidence="3" id="KW-0444">Lipid biosynthesis</keyword>
<dbReference type="Gene3D" id="3.30.870.10">
    <property type="entry name" value="Endonuclease Chain A"/>
    <property type="match status" value="2"/>
</dbReference>
<feature type="transmembrane region" description="Helical" evidence="13">
    <location>
        <begin position="68"/>
        <end position="86"/>
    </location>
</feature>
<dbReference type="RefSeq" id="WP_256304227.1">
    <property type="nucleotide sequence ID" value="NZ_JANFYS010000021.1"/>
</dbReference>
<accession>A0AAW5JM27</accession>
<keyword evidence="8" id="KW-0443">Lipid metabolism</keyword>
<evidence type="ECO:0000256" key="7">
    <source>
        <dbReference type="ARBA" id="ARBA00022989"/>
    </source>
</evidence>
<sequence length="513" mass="59031">MKKLVSLLFHRVVLVAVFILIQIAVLLVMILRFNSYFVYFYWLCVAVSILAVLWILGNRSDPAYKIAWIVPILIVPIFGGLFYIMFGGNRLSSRTRRRMQGLERKMEEVLRPDFQADELLPIGEDAVHQARYLEHMAHCPVYGNTVTEYFSLGEFCFARMIEELKKAEHYIFVEYFIVEEGEMWNAILDILKEKAAQGVDVRLLYDDIGSMFTLPRDYARDLEAKTGIKCCVFNPFVPILTIRLNNRDHRKIMVIDGKVGFTGGINLADEYINAKVKYGHWKDSAIMVRGDAAWSMAVMFLTLWDDVRETLTEDYDQFRPVWAPGEKPEGTQGFVQPYTDNPLDGEAVGQSVYLNLINKARKYVYITTPYLIVDNSMNNALCIAAKSGVDVRIMTPHIPDKRAVFELTRSHYEPLLEAGVKIYEYTPGFVHAKNFAVDDEYGTVGSINLDYRSLFLHFENGVWLCSDPSVLDIKADFLETLEQCQPVTLEQCRALPWWRTLFRSVLRMFAPLM</sequence>
<dbReference type="GO" id="GO:0008808">
    <property type="term" value="F:cardiolipin synthase activity"/>
    <property type="evidence" value="ECO:0007669"/>
    <property type="project" value="UniProtKB-UniRule"/>
</dbReference>
<evidence type="ECO:0000256" key="10">
    <source>
        <dbReference type="ARBA" id="ARBA00023209"/>
    </source>
</evidence>
<evidence type="ECO:0000259" key="14">
    <source>
        <dbReference type="PROSITE" id="PS50035"/>
    </source>
</evidence>
<dbReference type="Pfam" id="PF13396">
    <property type="entry name" value="PLDc_N"/>
    <property type="match status" value="1"/>
</dbReference>
<keyword evidence="2" id="KW-1003">Cell membrane</keyword>
<evidence type="ECO:0000256" key="5">
    <source>
        <dbReference type="ARBA" id="ARBA00022692"/>
    </source>
</evidence>
<dbReference type="InterPro" id="IPR025202">
    <property type="entry name" value="PLD-like_dom"/>
</dbReference>
<dbReference type="SUPFAM" id="SSF56024">
    <property type="entry name" value="Phospholipase D/nuclease"/>
    <property type="match status" value="2"/>
</dbReference>
<keyword evidence="5 13" id="KW-0812">Transmembrane</keyword>
<organism evidence="15 16">
    <name type="scientific">Intestinimonas massiliensis</name>
    <name type="common">ex Afouda et al. 2020</name>
    <dbReference type="NCBI Taxonomy" id="1673721"/>
    <lineage>
        <taxon>Bacteria</taxon>
        <taxon>Bacillati</taxon>
        <taxon>Bacillota</taxon>
        <taxon>Clostridia</taxon>
        <taxon>Eubacteriales</taxon>
        <taxon>Intestinimonas</taxon>
    </lineage>
</organism>
<dbReference type="PANTHER" id="PTHR21248">
    <property type="entry name" value="CARDIOLIPIN SYNTHASE"/>
    <property type="match status" value="1"/>
</dbReference>
<dbReference type="SMART" id="SM00155">
    <property type="entry name" value="PLDc"/>
    <property type="match status" value="2"/>
</dbReference>
<keyword evidence="7 13" id="KW-1133">Transmembrane helix</keyword>
<comment type="caution">
    <text evidence="15">The sequence shown here is derived from an EMBL/GenBank/DDBJ whole genome shotgun (WGS) entry which is preliminary data.</text>
</comment>
<name>A0AAW5JM27_9FIRM</name>
<dbReference type="EC" id="2.7.8.-" evidence="12"/>
<evidence type="ECO:0000256" key="13">
    <source>
        <dbReference type="SAM" id="Phobius"/>
    </source>
</evidence>
<evidence type="ECO:0000256" key="3">
    <source>
        <dbReference type="ARBA" id="ARBA00022516"/>
    </source>
</evidence>
<dbReference type="InterPro" id="IPR022924">
    <property type="entry name" value="Cardiolipin_synthase"/>
</dbReference>
<dbReference type="CDD" id="cd09160">
    <property type="entry name" value="PLDc_SMU_988_like_2"/>
    <property type="match status" value="1"/>
</dbReference>
<evidence type="ECO:0000313" key="15">
    <source>
        <dbReference type="EMBL" id="MCQ4770897.1"/>
    </source>
</evidence>
<keyword evidence="10" id="KW-0594">Phospholipid biosynthesis</keyword>
<dbReference type="AlphaFoldDB" id="A0AAW5JM27"/>
<comment type="subcellular location">
    <subcellularLocation>
        <location evidence="1">Cell membrane</location>
        <topology evidence="1">Multi-pass membrane protein</topology>
    </subcellularLocation>
</comment>
<feature type="transmembrane region" description="Helical" evidence="13">
    <location>
        <begin position="12"/>
        <end position="33"/>
    </location>
</feature>
<dbReference type="Pfam" id="PF13091">
    <property type="entry name" value="PLDc_2"/>
    <property type="match status" value="2"/>
</dbReference>
<evidence type="ECO:0000256" key="1">
    <source>
        <dbReference type="ARBA" id="ARBA00004651"/>
    </source>
</evidence>
<feature type="transmembrane region" description="Helical" evidence="13">
    <location>
        <begin position="39"/>
        <end position="56"/>
    </location>
</feature>
<dbReference type="PANTHER" id="PTHR21248:SF22">
    <property type="entry name" value="PHOSPHOLIPASE D"/>
    <property type="match status" value="1"/>
</dbReference>
<dbReference type="NCBIfam" id="TIGR04265">
    <property type="entry name" value="bac_cardiolipin"/>
    <property type="match status" value="1"/>
</dbReference>
<evidence type="ECO:0000313" key="16">
    <source>
        <dbReference type="Proteomes" id="UP001204562"/>
    </source>
</evidence>
<dbReference type="Proteomes" id="UP001204562">
    <property type="component" value="Unassembled WGS sequence"/>
</dbReference>
<evidence type="ECO:0000256" key="11">
    <source>
        <dbReference type="ARBA" id="ARBA00023264"/>
    </source>
</evidence>
<evidence type="ECO:0000256" key="8">
    <source>
        <dbReference type="ARBA" id="ARBA00023098"/>
    </source>
</evidence>
<keyword evidence="4" id="KW-0808">Transferase</keyword>
<dbReference type="InterPro" id="IPR001736">
    <property type="entry name" value="PLipase_D/transphosphatidylase"/>
</dbReference>